<evidence type="ECO:0000313" key="7">
    <source>
        <dbReference type="Proteomes" id="UP000594118"/>
    </source>
</evidence>
<dbReference type="Gene3D" id="3.30.420.40">
    <property type="match status" value="2"/>
</dbReference>
<dbReference type="KEGG" id="pshq:F3W81_14915"/>
<dbReference type="FunFam" id="3.30.420.40:FF:000071">
    <property type="entry name" value="Molecular chaperone DnaK"/>
    <property type="match status" value="1"/>
</dbReference>
<keyword evidence="7" id="KW-1185">Reference proteome</keyword>
<dbReference type="GO" id="GO:0140662">
    <property type="term" value="F:ATP-dependent protein folding chaperone"/>
    <property type="evidence" value="ECO:0007669"/>
    <property type="project" value="InterPro"/>
</dbReference>
<dbReference type="SUPFAM" id="SSF100920">
    <property type="entry name" value="Heat shock protein 70kD (HSP70), peptide-binding domain"/>
    <property type="match status" value="1"/>
</dbReference>
<evidence type="ECO:0000256" key="5">
    <source>
        <dbReference type="RuleBase" id="RU003322"/>
    </source>
</evidence>
<keyword evidence="4" id="KW-0143">Chaperone</keyword>
<dbReference type="InterPro" id="IPR013126">
    <property type="entry name" value="Hsp_70_fam"/>
</dbReference>
<dbReference type="Gene3D" id="2.60.34.10">
    <property type="entry name" value="Substrate Binding Domain Of DNAk, Chain A, domain 1"/>
    <property type="match status" value="1"/>
</dbReference>
<reference evidence="6 7" key="1">
    <citation type="submission" date="2019-10" db="EMBL/GenBank/DDBJ databases">
        <title>Pseudopuniceibacterium sp. HQ09 islated from Antarctica.</title>
        <authorList>
            <person name="Liao L."/>
            <person name="Su S."/>
            <person name="Chen B."/>
            <person name="Yu Y."/>
        </authorList>
    </citation>
    <scope>NUCLEOTIDE SEQUENCE [LARGE SCALE GENOMIC DNA]</scope>
    <source>
        <strain evidence="6 7">HQ09</strain>
    </source>
</reference>
<keyword evidence="3 5" id="KW-0067">ATP-binding</keyword>
<dbReference type="InterPro" id="IPR043129">
    <property type="entry name" value="ATPase_NBD"/>
</dbReference>
<evidence type="ECO:0000256" key="3">
    <source>
        <dbReference type="ARBA" id="ARBA00022840"/>
    </source>
</evidence>
<comment type="similarity">
    <text evidence="1 5">Belongs to the heat shock protein 70 family.</text>
</comment>
<evidence type="ECO:0000256" key="4">
    <source>
        <dbReference type="ARBA" id="ARBA00023186"/>
    </source>
</evidence>
<dbReference type="RefSeq" id="WP_319022264.1">
    <property type="nucleotide sequence ID" value="NZ_CP045201.1"/>
</dbReference>
<gene>
    <name evidence="6" type="ORF">F3W81_14915</name>
</gene>
<dbReference type="SUPFAM" id="SSF53067">
    <property type="entry name" value="Actin-like ATPase domain"/>
    <property type="match status" value="2"/>
</dbReference>
<dbReference type="EMBL" id="CP045201">
    <property type="protein sequence ID" value="QOL82005.1"/>
    <property type="molecule type" value="Genomic_DNA"/>
</dbReference>
<dbReference type="Pfam" id="PF00012">
    <property type="entry name" value="HSP70"/>
    <property type="match status" value="2"/>
</dbReference>
<dbReference type="InterPro" id="IPR029047">
    <property type="entry name" value="HSP70_peptide-bd_sf"/>
</dbReference>
<dbReference type="Gene3D" id="3.90.640.10">
    <property type="entry name" value="Actin, Chain A, domain 4"/>
    <property type="match status" value="1"/>
</dbReference>
<dbReference type="Proteomes" id="UP000594118">
    <property type="component" value="Chromosome"/>
</dbReference>
<evidence type="ECO:0000313" key="6">
    <source>
        <dbReference type="EMBL" id="QOL82005.1"/>
    </source>
</evidence>
<name>A0A7L9WNM5_9RHOB</name>
<proteinExistence type="inferred from homology"/>
<accession>A0A7L9WNM5</accession>
<organism evidence="6 7">
    <name type="scientific">Pseudooceanicola spongiae</name>
    <dbReference type="NCBI Taxonomy" id="2613965"/>
    <lineage>
        <taxon>Bacteria</taxon>
        <taxon>Pseudomonadati</taxon>
        <taxon>Pseudomonadota</taxon>
        <taxon>Alphaproteobacteria</taxon>
        <taxon>Rhodobacterales</taxon>
        <taxon>Paracoccaceae</taxon>
        <taxon>Pseudooceanicola</taxon>
    </lineage>
</organism>
<dbReference type="GO" id="GO:0005524">
    <property type="term" value="F:ATP binding"/>
    <property type="evidence" value="ECO:0007669"/>
    <property type="project" value="UniProtKB-KW"/>
</dbReference>
<dbReference type="PROSITE" id="PS00329">
    <property type="entry name" value="HSP70_2"/>
    <property type="match status" value="1"/>
</dbReference>
<dbReference type="PRINTS" id="PR00301">
    <property type="entry name" value="HEATSHOCK70"/>
</dbReference>
<dbReference type="InterPro" id="IPR018181">
    <property type="entry name" value="Heat_shock_70_CS"/>
</dbReference>
<keyword evidence="2 5" id="KW-0547">Nucleotide-binding</keyword>
<dbReference type="AlphaFoldDB" id="A0A7L9WNM5"/>
<sequence>MVASEFSKMIIGIDLGTTNSLVSVFTEQGPVLIPNSMGATLTPSAVHMDGQERVITGASAKDHLINSPGATAARFKRLMGTSKTTLLKKKAYSPEDLSSFVLRALKADAEVFLGQEVSEAVISVPAYFNDIQRKATITAAKLAGLTVRRLINEPTAAALAYGLQDKEAENTFLIVDLGGGTFDVSILEMFSGVMEVRASAGDAFLGGEDFTDRIVTYFAKTLGLKLSDIEASELSRLRAVADHAKHLLSDEPRVSLSYRHAEEERILSLSRDTFEDLTADLVNRMKVPLQRAIGDAGLSASQIDRIVMVGGATRMLSVRNLITRLFKRFPEYALDPDTVVALGAAVQAGLVSRDVALDDVVMTDVCPFTLGFETSRKTGADGHFENGLFMPLIERNTTIPASRNQMVETVQLGQTQLHLNIYQGEAPYVRDNIRIGSYKITLPYNTADYEKVDVRFTYDSSGVLEVIATTLATKETKTLIIENAPGAMSAEAIAKRFKELERIKIHPREDAVNEALISHVTAAYGNALGRQRTEIGMLLGEFEEALRTYDKRLIAHTRSRIEGMLKSIEGSSVFD</sequence>
<protein>
    <submittedName>
        <fullName evidence="6">Hsp70 family protein</fullName>
    </submittedName>
</protein>
<dbReference type="PANTHER" id="PTHR19375">
    <property type="entry name" value="HEAT SHOCK PROTEIN 70KDA"/>
    <property type="match status" value="1"/>
</dbReference>
<evidence type="ECO:0000256" key="2">
    <source>
        <dbReference type="ARBA" id="ARBA00022741"/>
    </source>
</evidence>
<dbReference type="PROSITE" id="PS00297">
    <property type="entry name" value="HSP70_1"/>
    <property type="match status" value="1"/>
</dbReference>
<evidence type="ECO:0000256" key="1">
    <source>
        <dbReference type="ARBA" id="ARBA00007381"/>
    </source>
</evidence>